<dbReference type="GO" id="GO:0005634">
    <property type="term" value="C:nucleus"/>
    <property type="evidence" value="ECO:0007669"/>
    <property type="project" value="TreeGrafter"/>
</dbReference>
<evidence type="ECO:0000256" key="1">
    <source>
        <dbReference type="ARBA" id="ARBA00006328"/>
    </source>
</evidence>
<dbReference type="GO" id="GO:0016491">
    <property type="term" value="F:oxidoreductase activity"/>
    <property type="evidence" value="ECO:0007669"/>
    <property type="project" value="UniProtKB-KW"/>
</dbReference>
<evidence type="ECO:0000256" key="2">
    <source>
        <dbReference type="ARBA" id="ARBA00022857"/>
    </source>
</evidence>
<evidence type="ECO:0000313" key="5">
    <source>
        <dbReference type="EMBL" id="KAF2644688.1"/>
    </source>
</evidence>
<dbReference type="PANTHER" id="PTHR42748">
    <property type="entry name" value="NITROGEN METABOLITE REPRESSION PROTEIN NMRA FAMILY MEMBER"/>
    <property type="match status" value="1"/>
</dbReference>
<reference evidence="5" key="1">
    <citation type="journal article" date="2020" name="Stud. Mycol.">
        <title>101 Dothideomycetes genomes: a test case for predicting lifestyles and emergence of pathogens.</title>
        <authorList>
            <person name="Haridas S."/>
            <person name="Albert R."/>
            <person name="Binder M."/>
            <person name="Bloem J."/>
            <person name="Labutti K."/>
            <person name="Salamov A."/>
            <person name="Andreopoulos B."/>
            <person name="Baker S."/>
            <person name="Barry K."/>
            <person name="Bills G."/>
            <person name="Bluhm B."/>
            <person name="Cannon C."/>
            <person name="Castanera R."/>
            <person name="Culley D."/>
            <person name="Daum C."/>
            <person name="Ezra D."/>
            <person name="Gonzalez J."/>
            <person name="Henrissat B."/>
            <person name="Kuo A."/>
            <person name="Liang C."/>
            <person name="Lipzen A."/>
            <person name="Lutzoni F."/>
            <person name="Magnuson J."/>
            <person name="Mondo S."/>
            <person name="Nolan M."/>
            <person name="Ohm R."/>
            <person name="Pangilinan J."/>
            <person name="Park H.-J."/>
            <person name="Ramirez L."/>
            <person name="Alfaro M."/>
            <person name="Sun H."/>
            <person name="Tritt A."/>
            <person name="Yoshinaga Y."/>
            <person name="Zwiers L.-H."/>
            <person name="Turgeon B."/>
            <person name="Goodwin S."/>
            <person name="Spatafora J."/>
            <person name="Crous P."/>
            <person name="Grigoriev I."/>
        </authorList>
    </citation>
    <scope>NUCLEOTIDE SEQUENCE</scope>
    <source>
        <strain evidence="5">CBS 473.64</strain>
    </source>
</reference>
<gene>
    <name evidence="5" type="ORF">P280DRAFT_546121</name>
</gene>
<dbReference type="Gene3D" id="3.90.25.10">
    <property type="entry name" value="UDP-galactose 4-epimerase, domain 1"/>
    <property type="match status" value="1"/>
</dbReference>
<dbReference type="EMBL" id="MU006778">
    <property type="protein sequence ID" value="KAF2644688.1"/>
    <property type="molecule type" value="Genomic_DNA"/>
</dbReference>
<dbReference type="InterPro" id="IPR008030">
    <property type="entry name" value="NmrA-like"/>
</dbReference>
<proteinExistence type="inferred from homology"/>
<dbReference type="Proteomes" id="UP000799753">
    <property type="component" value="Unassembled WGS sequence"/>
</dbReference>
<protein>
    <submittedName>
        <fullName evidence="5">NAD(P)-binding protein</fullName>
    </submittedName>
</protein>
<dbReference type="InterPro" id="IPR051164">
    <property type="entry name" value="NmrA-like_oxidored"/>
</dbReference>
<evidence type="ECO:0000256" key="3">
    <source>
        <dbReference type="ARBA" id="ARBA00023002"/>
    </source>
</evidence>
<dbReference type="AlphaFoldDB" id="A0A6A6SE51"/>
<dbReference type="PANTHER" id="PTHR42748:SF30">
    <property type="entry name" value="NMRA-LIKE DOMAIN-CONTAINING PROTEIN"/>
    <property type="match status" value="1"/>
</dbReference>
<comment type="similarity">
    <text evidence="1">Belongs to the NmrA-type oxidoreductase family.</text>
</comment>
<feature type="domain" description="NmrA-like" evidence="4">
    <location>
        <begin position="4"/>
        <end position="257"/>
    </location>
</feature>
<dbReference type="SUPFAM" id="SSF51735">
    <property type="entry name" value="NAD(P)-binding Rossmann-fold domains"/>
    <property type="match status" value="1"/>
</dbReference>
<evidence type="ECO:0000313" key="6">
    <source>
        <dbReference type="Proteomes" id="UP000799753"/>
    </source>
</evidence>
<sequence>MAAKTALSDNWNISAFVTDPSTDRAQALKKYSDKVTLYKGTLADSTSLEAALKGVDALFLNQYPSFTDDSETRQARNILQLAKAAGVKHVVHSTQLGLADPDFLNDKRWKTIIAPAVMGKYEVEKLVRASGIPWTILRPGWFMSNVTSPTVNHYLPGTADGQIVTSFKPDGILAAVDTDDIGAFAAAAFNDPEKFVGWHVPVASECLTTAELIDQISRVTGRSYNVHYRTAEETAALSHDPFTLGQSLTHGLEKLANMDEIKSYGVQLTSFHEYLLKNKDKLA</sequence>
<dbReference type="OrthoDB" id="419598at2759"/>
<organism evidence="5 6">
    <name type="scientific">Massarina eburnea CBS 473.64</name>
    <dbReference type="NCBI Taxonomy" id="1395130"/>
    <lineage>
        <taxon>Eukaryota</taxon>
        <taxon>Fungi</taxon>
        <taxon>Dikarya</taxon>
        <taxon>Ascomycota</taxon>
        <taxon>Pezizomycotina</taxon>
        <taxon>Dothideomycetes</taxon>
        <taxon>Pleosporomycetidae</taxon>
        <taxon>Pleosporales</taxon>
        <taxon>Massarineae</taxon>
        <taxon>Massarinaceae</taxon>
        <taxon>Massarina</taxon>
    </lineage>
</organism>
<dbReference type="Pfam" id="PF05368">
    <property type="entry name" value="NmrA"/>
    <property type="match status" value="1"/>
</dbReference>
<accession>A0A6A6SE51</accession>
<dbReference type="Gene3D" id="3.40.50.720">
    <property type="entry name" value="NAD(P)-binding Rossmann-like Domain"/>
    <property type="match status" value="1"/>
</dbReference>
<keyword evidence="3" id="KW-0560">Oxidoreductase</keyword>
<evidence type="ECO:0000259" key="4">
    <source>
        <dbReference type="Pfam" id="PF05368"/>
    </source>
</evidence>
<keyword evidence="6" id="KW-1185">Reference proteome</keyword>
<name>A0A6A6SE51_9PLEO</name>
<keyword evidence="2" id="KW-0521">NADP</keyword>
<dbReference type="InterPro" id="IPR036291">
    <property type="entry name" value="NAD(P)-bd_dom_sf"/>
</dbReference>